<gene>
    <name evidence="1" type="ORF">MSEDJ_49560</name>
</gene>
<name>A0A7I7QYD8_9MYCO</name>
<accession>A0A7I7QYD8</accession>
<dbReference type="KEGG" id="msei:MSEDJ_49560"/>
<dbReference type="EMBL" id="AP022588">
    <property type="protein sequence ID" value="BBY30860.1"/>
    <property type="molecule type" value="Genomic_DNA"/>
</dbReference>
<organism evidence="1 2">
    <name type="scientific">Mycolicibacterium sediminis</name>
    <dbReference type="NCBI Taxonomy" id="1286180"/>
    <lineage>
        <taxon>Bacteria</taxon>
        <taxon>Bacillati</taxon>
        <taxon>Actinomycetota</taxon>
        <taxon>Actinomycetes</taxon>
        <taxon>Mycobacteriales</taxon>
        <taxon>Mycobacteriaceae</taxon>
        <taxon>Mycolicibacterium</taxon>
    </lineage>
</organism>
<protein>
    <submittedName>
        <fullName evidence="1">Uncharacterized protein</fullName>
    </submittedName>
</protein>
<sequence>MRRPPSDESELTRQKLIYTPLTRTIEEPADWAILMSAGAQQPQPCDPGHNVGVGMSISKYRADFTRAMNRRRLYARINSLPQSTVREELIAIAQRHDAEQ</sequence>
<dbReference type="AlphaFoldDB" id="A0A7I7QYD8"/>
<evidence type="ECO:0000313" key="2">
    <source>
        <dbReference type="Proteomes" id="UP000467193"/>
    </source>
</evidence>
<evidence type="ECO:0000313" key="1">
    <source>
        <dbReference type="EMBL" id="BBY30860.1"/>
    </source>
</evidence>
<reference evidence="1 2" key="1">
    <citation type="journal article" date="2019" name="Emerg. Microbes Infect.">
        <title>Comprehensive subspecies identification of 175 nontuberculous mycobacteria species based on 7547 genomic profiles.</title>
        <authorList>
            <person name="Matsumoto Y."/>
            <person name="Kinjo T."/>
            <person name="Motooka D."/>
            <person name="Nabeya D."/>
            <person name="Jung N."/>
            <person name="Uechi K."/>
            <person name="Horii T."/>
            <person name="Iida T."/>
            <person name="Fujita J."/>
            <person name="Nakamura S."/>
        </authorList>
    </citation>
    <scope>NUCLEOTIDE SEQUENCE [LARGE SCALE GENOMIC DNA]</scope>
    <source>
        <strain evidence="1 2">JCM 17899</strain>
    </source>
</reference>
<proteinExistence type="predicted"/>
<dbReference type="Proteomes" id="UP000467193">
    <property type="component" value="Chromosome"/>
</dbReference>
<keyword evidence="2" id="KW-1185">Reference proteome</keyword>